<sequence length="259" mass="29242">MSVTQAEVEFFDIASNTPTTWSPNTAKTRMVLNYKRIPHKTTWLSYPDIAGTLESLGVAPSHSSSPLSFTCPAIRHSGAHVLMDSWPIALYLDRTFTGADSPSIFPTPGALPLAQLVHHHLYSKVLPAAMKLLLPKIPAILDDRGAEYFRRTRNEWFGKPLEELCEDPEGDWKRVGQEIAILSDMLSGRWSAPQGVVIERAGPFFLGDVPSYADFVLVSFFQWFKCADERYLERVLAFGKEDCFTKLWNACEQWVHVEH</sequence>
<gene>
    <name evidence="3" type="ORF">ACA1_266790</name>
</gene>
<dbReference type="Gene3D" id="1.20.1050.10">
    <property type="match status" value="1"/>
</dbReference>
<dbReference type="OrthoDB" id="4951845at2759"/>
<dbReference type="GO" id="GO:0016740">
    <property type="term" value="F:transferase activity"/>
    <property type="evidence" value="ECO:0007669"/>
    <property type="project" value="UniProtKB-KW"/>
</dbReference>
<dbReference type="SUPFAM" id="SSF47616">
    <property type="entry name" value="GST C-terminal domain-like"/>
    <property type="match status" value="1"/>
</dbReference>
<dbReference type="Pfam" id="PF13409">
    <property type="entry name" value="GST_N_2"/>
    <property type="match status" value="1"/>
</dbReference>
<dbReference type="InterPro" id="IPR036249">
    <property type="entry name" value="Thioredoxin-like_sf"/>
</dbReference>
<dbReference type="RefSeq" id="XP_004341508.1">
    <property type="nucleotide sequence ID" value="XM_004341460.1"/>
</dbReference>
<dbReference type="InterPro" id="IPR054416">
    <property type="entry name" value="GST_UstS-like_C"/>
</dbReference>
<organism evidence="3 4">
    <name type="scientific">Acanthamoeba castellanii (strain ATCC 30010 / Neff)</name>
    <dbReference type="NCBI Taxonomy" id="1257118"/>
    <lineage>
        <taxon>Eukaryota</taxon>
        <taxon>Amoebozoa</taxon>
        <taxon>Discosea</taxon>
        <taxon>Longamoebia</taxon>
        <taxon>Centramoebida</taxon>
        <taxon>Acanthamoebidae</taxon>
        <taxon>Acanthamoeba</taxon>
    </lineage>
</organism>
<evidence type="ECO:0000313" key="3">
    <source>
        <dbReference type="EMBL" id="ELR19422.1"/>
    </source>
</evidence>
<evidence type="ECO:0000259" key="1">
    <source>
        <dbReference type="Pfam" id="PF13409"/>
    </source>
</evidence>
<dbReference type="Proteomes" id="UP000011083">
    <property type="component" value="Unassembled WGS sequence"/>
</dbReference>
<keyword evidence="3" id="KW-0808">Transferase</keyword>
<dbReference type="InterPro" id="IPR004045">
    <property type="entry name" value="Glutathione_S-Trfase_N"/>
</dbReference>
<dbReference type="KEGG" id="acan:ACA1_266790"/>
<keyword evidence="4" id="KW-1185">Reference proteome</keyword>
<evidence type="ECO:0000313" key="4">
    <source>
        <dbReference type="Proteomes" id="UP000011083"/>
    </source>
</evidence>
<proteinExistence type="predicted"/>
<dbReference type="SUPFAM" id="SSF52833">
    <property type="entry name" value="Thioredoxin-like"/>
    <property type="match status" value="1"/>
</dbReference>
<reference evidence="3 4" key="1">
    <citation type="journal article" date="2013" name="Genome Biol.">
        <title>Genome of Acanthamoeba castellanii highlights extensive lateral gene transfer and early evolution of tyrosine kinase signaling.</title>
        <authorList>
            <person name="Clarke M."/>
            <person name="Lohan A.J."/>
            <person name="Liu B."/>
            <person name="Lagkouvardos I."/>
            <person name="Roy S."/>
            <person name="Zafar N."/>
            <person name="Bertelli C."/>
            <person name="Schilde C."/>
            <person name="Kianianmomeni A."/>
            <person name="Burglin T.R."/>
            <person name="Frech C."/>
            <person name="Turcotte B."/>
            <person name="Kopec K.O."/>
            <person name="Synnott J.M."/>
            <person name="Choo C."/>
            <person name="Paponov I."/>
            <person name="Finkler A."/>
            <person name="Soon Heng Tan C."/>
            <person name="Hutchins A.P."/>
            <person name="Weinmeier T."/>
            <person name="Rattei T."/>
            <person name="Chu J.S."/>
            <person name="Gimenez G."/>
            <person name="Irimia M."/>
            <person name="Rigden D.J."/>
            <person name="Fitzpatrick D.A."/>
            <person name="Lorenzo-Morales J."/>
            <person name="Bateman A."/>
            <person name="Chiu C.H."/>
            <person name="Tang P."/>
            <person name="Hegemann P."/>
            <person name="Fromm H."/>
            <person name="Raoult D."/>
            <person name="Greub G."/>
            <person name="Miranda-Saavedra D."/>
            <person name="Chen N."/>
            <person name="Nash P."/>
            <person name="Ginger M.L."/>
            <person name="Horn M."/>
            <person name="Schaap P."/>
            <person name="Caler L."/>
            <person name="Loftus B."/>
        </authorList>
    </citation>
    <scope>NUCLEOTIDE SEQUENCE [LARGE SCALE GENOMIC DNA]</scope>
    <source>
        <strain evidence="3 4">Neff</strain>
    </source>
</reference>
<feature type="domain" description="GST N-terminal" evidence="1">
    <location>
        <begin position="21"/>
        <end position="94"/>
    </location>
</feature>
<evidence type="ECO:0000259" key="2">
    <source>
        <dbReference type="Pfam" id="PF22041"/>
    </source>
</evidence>
<dbReference type="VEuPathDB" id="AmoebaDB:ACA1_266790"/>
<name>L8H2F7_ACACF</name>
<dbReference type="Gene3D" id="3.40.30.10">
    <property type="entry name" value="Glutaredoxin"/>
    <property type="match status" value="1"/>
</dbReference>
<dbReference type="GeneID" id="14920202"/>
<protein>
    <submittedName>
        <fullName evidence="3">Glutathione Stransferase</fullName>
    </submittedName>
</protein>
<dbReference type="InterPro" id="IPR036282">
    <property type="entry name" value="Glutathione-S-Trfase_C_sf"/>
</dbReference>
<dbReference type="STRING" id="1257118.L8H2F7"/>
<dbReference type="Pfam" id="PF22041">
    <property type="entry name" value="GST_C_7"/>
    <property type="match status" value="1"/>
</dbReference>
<dbReference type="AlphaFoldDB" id="L8H2F7"/>
<dbReference type="EMBL" id="KB007933">
    <property type="protein sequence ID" value="ELR19422.1"/>
    <property type="molecule type" value="Genomic_DNA"/>
</dbReference>
<accession>L8H2F7</accession>
<feature type="domain" description="Glutathione S-transferase UstS-like C-terminal" evidence="2">
    <location>
        <begin position="113"/>
        <end position="254"/>
    </location>
</feature>